<name>A0A1F5YRK6_9BACT</name>
<evidence type="ECO:0000256" key="2">
    <source>
        <dbReference type="ARBA" id="ARBA00022801"/>
    </source>
</evidence>
<dbReference type="Proteomes" id="UP000179129">
    <property type="component" value="Unassembled WGS sequence"/>
</dbReference>
<keyword evidence="2 4" id="KW-0378">Hydrolase</keyword>
<protein>
    <recommendedName>
        <fullName evidence="9">Glycoside hydrolase</fullName>
    </recommendedName>
</protein>
<dbReference type="Pfam" id="PF21365">
    <property type="entry name" value="Glyco_hydro_31_3rd"/>
    <property type="match status" value="1"/>
</dbReference>
<dbReference type="EMBL" id="MFIX01000177">
    <property type="protein sequence ID" value="OGG02703.1"/>
    <property type="molecule type" value="Genomic_DNA"/>
</dbReference>
<dbReference type="InterPro" id="IPR050985">
    <property type="entry name" value="Alpha-glycosidase_related"/>
</dbReference>
<dbReference type="PANTHER" id="PTHR43053">
    <property type="entry name" value="GLYCOSIDASE FAMILY 31"/>
    <property type="match status" value="1"/>
</dbReference>
<accession>A0A1F5YRK6</accession>
<dbReference type="STRING" id="1817867.A3F83_17265"/>
<evidence type="ECO:0000256" key="3">
    <source>
        <dbReference type="ARBA" id="ARBA00023295"/>
    </source>
</evidence>
<dbReference type="Gene3D" id="2.60.40.1180">
    <property type="entry name" value="Golgi alpha-mannosidase II"/>
    <property type="match status" value="1"/>
</dbReference>
<feature type="domain" description="Glycoside hydrolase family 31 TIM barrel" evidence="5">
    <location>
        <begin position="255"/>
        <end position="396"/>
    </location>
</feature>
<dbReference type="InterPro" id="IPR017853">
    <property type="entry name" value="GH"/>
</dbReference>
<dbReference type="SUPFAM" id="SSF51445">
    <property type="entry name" value="(Trans)glycosidases"/>
    <property type="match status" value="1"/>
</dbReference>
<feature type="domain" description="Glycosyl hydrolase family 31 C-terminal" evidence="6">
    <location>
        <begin position="554"/>
        <end position="635"/>
    </location>
</feature>
<dbReference type="SUPFAM" id="SSF51011">
    <property type="entry name" value="Glycosyl hydrolase domain"/>
    <property type="match status" value="1"/>
</dbReference>
<dbReference type="GO" id="GO:0030246">
    <property type="term" value="F:carbohydrate binding"/>
    <property type="evidence" value="ECO:0007669"/>
    <property type="project" value="InterPro"/>
</dbReference>
<dbReference type="Pfam" id="PF01055">
    <property type="entry name" value="Glyco_hydro_31_2nd"/>
    <property type="match status" value="2"/>
</dbReference>
<dbReference type="InterPro" id="IPR011013">
    <property type="entry name" value="Gal_mutarotase_sf_dom"/>
</dbReference>
<dbReference type="InterPro" id="IPR048395">
    <property type="entry name" value="Glyco_hydro_31_C"/>
</dbReference>
<dbReference type="GO" id="GO:0004553">
    <property type="term" value="F:hydrolase activity, hydrolyzing O-glycosyl compounds"/>
    <property type="evidence" value="ECO:0007669"/>
    <property type="project" value="InterPro"/>
</dbReference>
<reference evidence="7 8" key="1">
    <citation type="journal article" date="2016" name="Nat. Commun.">
        <title>Thousands of microbial genomes shed light on interconnected biogeochemical processes in an aquifer system.</title>
        <authorList>
            <person name="Anantharaman K."/>
            <person name="Brown C.T."/>
            <person name="Hug L.A."/>
            <person name="Sharon I."/>
            <person name="Castelle C.J."/>
            <person name="Probst A.J."/>
            <person name="Thomas B.C."/>
            <person name="Singh A."/>
            <person name="Wilkins M.J."/>
            <person name="Karaoz U."/>
            <person name="Brodie E.L."/>
            <person name="Williams K.H."/>
            <person name="Hubbard S.S."/>
            <person name="Banfield J.F."/>
        </authorList>
    </citation>
    <scope>NUCLEOTIDE SEQUENCE [LARGE SCALE GENOMIC DNA]</scope>
</reference>
<proteinExistence type="inferred from homology"/>
<gene>
    <name evidence="7" type="ORF">A3F83_17265</name>
</gene>
<organism evidence="7 8">
    <name type="scientific">Candidatus Glassbacteria bacterium RIFCSPLOWO2_12_FULL_58_11</name>
    <dbReference type="NCBI Taxonomy" id="1817867"/>
    <lineage>
        <taxon>Bacteria</taxon>
        <taxon>Candidatus Glassiibacteriota</taxon>
    </lineage>
</organism>
<dbReference type="CDD" id="cd06592">
    <property type="entry name" value="GH31_NET37"/>
    <property type="match status" value="1"/>
</dbReference>
<evidence type="ECO:0000313" key="8">
    <source>
        <dbReference type="Proteomes" id="UP000179129"/>
    </source>
</evidence>
<comment type="caution">
    <text evidence="7">The sequence shown here is derived from an EMBL/GenBank/DDBJ whole genome shotgun (WGS) entry which is preliminary data.</text>
</comment>
<comment type="similarity">
    <text evidence="1 4">Belongs to the glycosyl hydrolase 31 family.</text>
</comment>
<evidence type="ECO:0008006" key="9">
    <source>
        <dbReference type="Google" id="ProtNLM"/>
    </source>
</evidence>
<evidence type="ECO:0000259" key="5">
    <source>
        <dbReference type="Pfam" id="PF01055"/>
    </source>
</evidence>
<evidence type="ECO:0000313" key="7">
    <source>
        <dbReference type="EMBL" id="OGG02703.1"/>
    </source>
</evidence>
<dbReference type="Gene3D" id="2.60.40.1760">
    <property type="entry name" value="glycosyl hydrolase (family 31)"/>
    <property type="match status" value="1"/>
</dbReference>
<dbReference type="Gene3D" id="3.20.20.80">
    <property type="entry name" value="Glycosidases"/>
    <property type="match status" value="1"/>
</dbReference>
<feature type="domain" description="Glycoside hydrolase family 31 TIM barrel" evidence="5">
    <location>
        <begin position="453"/>
        <end position="545"/>
    </location>
</feature>
<dbReference type="PANTHER" id="PTHR43053:SF4">
    <property type="entry name" value="MYOGENESIS-REGULATING GLYCOSIDASE"/>
    <property type="match status" value="1"/>
</dbReference>
<dbReference type="GO" id="GO:0005975">
    <property type="term" value="P:carbohydrate metabolic process"/>
    <property type="evidence" value="ECO:0007669"/>
    <property type="project" value="InterPro"/>
</dbReference>
<keyword evidence="3 4" id="KW-0326">Glycosidase</keyword>
<dbReference type="SUPFAM" id="SSF74650">
    <property type="entry name" value="Galactose mutarotase-like"/>
    <property type="match status" value="1"/>
</dbReference>
<dbReference type="AlphaFoldDB" id="A0A1F5YRK6"/>
<evidence type="ECO:0000256" key="1">
    <source>
        <dbReference type="ARBA" id="ARBA00007806"/>
    </source>
</evidence>
<dbReference type="InterPro" id="IPR000322">
    <property type="entry name" value="Glyco_hydro_31_TIM"/>
</dbReference>
<evidence type="ECO:0000259" key="6">
    <source>
        <dbReference type="Pfam" id="PF21365"/>
    </source>
</evidence>
<evidence type="ECO:0000256" key="4">
    <source>
        <dbReference type="RuleBase" id="RU361185"/>
    </source>
</evidence>
<sequence>MCFSVAPAGLASFTVAEPDSRSITIQTAAYSLTIRREPYSLTVLREGRLIAGQPPGGGSAFVRKGARFTLGRVESFSTSAEGLVLKVQSGADGVSAEVRLTLFEDNIQVSWGLSDEQPCERLEESYQLASSGHWYGGNVTSGHHWPLETAEIELDPFLASSNQTAPFWLTSSGAGFFIQTYQPLGFSINRQGDSLFRFNVKNSSRMEYRIIAGKDIVQAYDSFTALAGRPSAIPPKGYFSEPIFNTWIELKKEVNQLGVLNYARTLRDKGFGCEVFMIDDMWQSAYGDHTFNAAKFPDPKTMIDSLHALGFKVILWEVPFVDFDARNFEPLKKKGFLVLDSKEKKPCRVSWWNGESSLVDLSNPEAFQWFVGQLKNLQERYGVDGFKLDAGDAEYYDPAFRSFGNVTPNRYTDLFAAVGSYFAINELRVSWLVQGLGLVERLRDKNNDWNRATGLGALIPHGLTESLIGYAYFCPDIIGGGEGGDFEFARFKGMDPELFVRWTEASALMPMMQFSYAPWNLDEHSAAICLRYAKLHSSLGDYIYGLALEARRTGRPVIRPLFFRNPEDERTYTVSDQFLLGERLLVAPVFTKGAVSRDIYLPSGLWKDFWSGEIFQGGKELKDFPAPLDKLPVFVSLD</sequence>
<dbReference type="InterPro" id="IPR013780">
    <property type="entry name" value="Glyco_hydro_b"/>
</dbReference>